<reference evidence="3" key="1">
    <citation type="journal article" date="2020" name="Stud. Mycol.">
        <title>101 Dothideomycetes genomes: a test case for predicting lifestyles and emergence of pathogens.</title>
        <authorList>
            <person name="Haridas S."/>
            <person name="Albert R."/>
            <person name="Binder M."/>
            <person name="Bloem J."/>
            <person name="Labutti K."/>
            <person name="Salamov A."/>
            <person name="Andreopoulos B."/>
            <person name="Baker S."/>
            <person name="Barry K."/>
            <person name="Bills G."/>
            <person name="Bluhm B."/>
            <person name="Cannon C."/>
            <person name="Castanera R."/>
            <person name="Culley D."/>
            <person name="Daum C."/>
            <person name="Ezra D."/>
            <person name="Gonzalez J."/>
            <person name="Henrissat B."/>
            <person name="Kuo A."/>
            <person name="Liang C."/>
            <person name="Lipzen A."/>
            <person name="Lutzoni F."/>
            <person name="Magnuson J."/>
            <person name="Mondo S."/>
            <person name="Nolan M."/>
            <person name="Ohm R."/>
            <person name="Pangilinan J."/>
            <person name="Park H.-J."/>
            <person name="Ramirez L."/>
            <person name="Alfaro M."/>
            <person name="Sun H."/>
            <person name="Tritt A."/>
            <person name="Yoshinaga Y."/>
            <person name="Zwiers L.-H."/>
            <person name="Turgeon B."/>
            <person name="Goodwin S."/>
            <person name="Spatafora J."/>
            <person name="Crous P."/>
            <person name="Grigoriev I."/>
        </authorList>
    </citation>
    <scope>NUCLEOTIDE SEQUENCE</scope>
    <source>
        <strain evidence="3">CBS 109.77</strain>
    </source>
</reference>
<evidence type="ECO:0000259" key="2">
    <source>
        <dbReference type="Pfam" id="PF05225"/>
    </source>
</evidence>
<keyword evidence="4" id="KW-1185">Reference proteome</keyword>
<dbReference type="Proteomes" id="UP000799757">
    <property type="component" value="Unassembled WGS sequence"/>
</dbReference>
<organism evidence="3 4">
    <name type="scientific">Melanomma pulvis-pyrius CBS 109.77</name>
    <dbReference type="NCBI Taxonomy" id="1314802"/>
    <lineage>
        <taxon>Eukaryota</taxon>
        <taxon>Fungi</taxon>
        <taxon>Dikarya</taxon>
        <taxon>Ascomycota</taxon>
        <taxon>Pezizomycotina</taxon>
        <taxon>Dothideomycetes</taxon>
        <taxon>Pleosporomycetidae</taxon>
        <taxon>Pleosporales</taxon>
        <taxon>Melanommataceae</taxon>
        <taxon>Melanomma</taxon>
    </lineage>
</organism>
<sequence length="155" mass="17482">MGNKCKAVTQEEAQAREATIQRALQAFGSGTHRTITAAARAHGIPRETLRDRLNRDQQSRMSGDFEQMVIDAIREEARLASRPMTRPWPDQVQVMANHILSTNGDPEPVTRLWVDSFIRRHRCVRSYRPTLPAPVPARQVGCSDHEAGRRSDAND</sequence>
<dbReference type="SUPFAM" id="SSF46689">
    <property type="entry name" value="Homeodomain-like"/>
    <property type="match status" value="1"/>
</dbReference>
<feature type="compositionally biased region" description="Basic and acidic residues" evidence="1">
    <location>
        <begin position="143"/>
        <end position="155"/>
    </location>
</feature>
<evidence type="ECO:0000313" key="4">
    <source>
        <dbReference type="Proteomes" id="UP000799757"/>
    </source>
</evidence>
<dbReference type="EMBL" id="MU002169">
    <property type="protein sequence ID" value="KAF2789015.1"/>
    <property type="molecule type" value="Genomic_DNA"/>
</dbReference>
<dbReference type="AlphaFoldDB" id="A0A6A6WYI1"/>
<dbReference type="InterPro" id="IPR009057">
    <property type="entry name" value="Homeodomain-like_sf"/>
</dbReference>
<dbReference type="InterPro" id="IPR007889">
    <property type="entry name" value="HTH_Psq"/>
</dbReference>
<dbReference type="Gene3D" id="1.10.10.60">
    <property type="entry name" value="Homeodomain-like"/>
    <property type="match status" value="1"/>
</dbReference>
<proteinExistence type="predicted"/>
<protein>
    <recommendedName>
        <fullName evidence="2">HTH psq-type domain-containing protein</fullName>
    </recommendedName>
</protein>
<evidence type="ECO:0000256" key="1">
    <source>
        <dbReference type="SAM" id="MobiDB-lite"/>
    </source>
</evidence>
<feature type="domain" description="HTH psq-type" evidence="2">
    <location>
        <begin position="17"/>
        <end position="55"/>
    </location>
</feature>
<evidence type="ECO:0000313" key="3">
    <source>
        <dbReference type="EMBL" id="KAF2789015.1"/>
    </source>
</evidence>
<accession>A0A6A6WYI1</accession>
<dbReference type="GO" id="GO:0003677">
    <property type="term" value="F:DNA binding"/>
    <property type="evidence" value="ECO:0007669"/>
    <property type="project" value="InterPro"/>
</dbReference>
<dbReference type="Pfam" id="PF05225">
    <property type="entry name" value="HTH_psq"/>
    <property type="match status" value="1"/>
</dbReference>
<gene>
    <name evidence="3" type="ORF">K505DRAFT_99765</name>
</gene>
<name>A0A6A6WYI1_9PLEO</name>
<feature type="region of interest" description="Disordered" evidence="1">
    <location>
        <begin position="134"/>
        <end position="155"/>
    </location>
</feature>